<sequence length="118" mass="13585">LYVFLCVYVLYITMYKSTEDSDCEESESESSSYSSDDDVRHVEQYNKRKQQNPQNRKKRVSKSASKSKSKSTSKGIFKFNEIGMWDEGDLDTEKNEMFKELAKLMVTAAASHVEPTTD</sequence>
<feature type="signal peptide" evidence="2">
    <location>
        <begin position="1"/>
        <end position="20"/>
    </location>
</feature>
<dbReference type="Proteomes" id="UP000023152">
    <property type="component" value="Unassembled WGS sequence"/>
</dbReference>
<dbReference type="EMBL" id="ASPP01043066">
    <property type="protein sequence ID" value="ETN99740.1"/>
    <property type="molecule type" value="Genomic_DNA"/>
</dbReference>
<feature type="non-terminal residue" evidence="3">
    <location>
        <position position="1"/>
    </location>
</feature>
<feature type="compositionally biased region" description="Basic residues" evidence="1">
    <location>
        <begin position="47"/>
        <end position="71"/>
    </location>
</feature>
<feature type="chain" id="PRO_5004974680" evidence="2">
    <location>
        <begin position="21"/>
        <end position="118"/>
    </location>
</feature>
<protein>
    <submittedName>
        <fullName evidence="3">Uncharacterized protein</fullName>
    </submittedName>
</protein>
<keyword evidence="4" id="KW-1185">Reference proteome</keyword>
<reference evidence="3 4" key="1">
    <citation type="journal article" date="2013" name="Curr. Biol.">
        <title>The Genome of the Foraminiferan Reticulomyxa filosa.</title>
        <authorList>
            <person name="Glockner G."/>
            <person name="Hulsmann N."/>
            <person name="Schleicher M."/>
            <person name="Noegel A.A."/>
            <person name="Eichinger L."/>
            <person name="Gallinger C."/>
            <person name="Pawlowski J."/>
            <person name="Sierra R."/>
            <person name="Euteneuer U."/>
            <person name="Pillet L."/>
            <person name="Moustafa A."/>
            <person name="Platzer M."/>
            <person name="Groth M."/>
            <person name="Szafranski K."/>
            <person name="Schliwa M."/>
        </authorList>
    </citation>
    <scope>NUCLEOTIDE SEQUENCE [LARGE SCALE GENOMIC DNA]</scope>
</reference>
<dbReference type="AlphaFoldDB" id="X6LED4"/>
<organism evidence="3 4">
    <name type="scientific">Reticulomyxa filosa</name>
    <dbReference type="NCBI Taxonomy" id="46433"/>
    <lineage>
        <taxon>Eukaryota</taxon>
        <taxon>Sar</taxon>
        <taxon>Rhizaria</taxon>
        <taxon>Retaria</taxon>
        <taxon>Foraminifera</taxon>
        <taxon>Monothalamids</taxon>
        <taxon>Reticulomyxidae</taxon>
        <taxon>Reticulomyxa</taxon>
    </lineage>
</organism>
<evidence type="ECO:0000313" key="4">
    <source>
        <dbReference type="Proteomes" id="UP000023152"/>
    </source>
</evidence>
<comment type="caution">
    <text evidence="3">The sequence shown here is derived from an EMBL/GenBank/DDBJ whole genome shotgun (WGS) entry which is preliminary data.</text>
</comment>
<gene>
    <name evidence="3" type="ORF">RFI_37727</name>
</gene>
<name>X6LED4_RETFI</name>
<keyword evidence="2" id="KW-0732">Signal</keyword>
<feature type="non-terminal residue" evidence="3">
    <location>
        <position position="118"/>
    </location>
</feature>
<evidence type="ECO:0000256" key="2">
    <source>
        <dbReference type="SAM" id="SignalP"/>
    </source>
</evidence>
<evidence type="ECO:0000313" key="3">
    <source>
        <dbReference type="EMBL" id="ETN99740.1"/>
    </source>
</evidence>
<feature type="compositionally biased region" description="Basic and acidic residues" evidence="1">
    <location>
        <begin position="37"/>
        <end position="46"/>
    </location>
</feature>
<accession>X6LED4</accession>
<feature type="region of interest" description="Disordered" evidence="1">
    <location>
        <begin position="18"/>
        <end position="73"/>
    </location>
</feature>
<evidence type="ECO:0000256" key="1">
    <source>
        <dbReference type="SAM" id="MobiDB-lite"/>
    </source>
</evidence>
<proteinExistence type="predicted"/>